<gene>
    <name evidence="1" type="ORF">PAN0_015c5023</name>
</gene>
<keyword evidence="2" id="KW-1185">Reference proteome</keyword>
<dbReference type="GeneID" id="26305844"/>
<reference evidence="2" key="1">
    <citation type="journal article" date="2014" name="Genome Announc.">
        <title>Draft Genome Sequence of the Yeast Pseudozyma antarctica Type Strain JCM10317, a Producer of the Glycolipid Biosurfactants, Mannosylerythritol Lipids.</title>
        <authorList>
            <person name="Saika A."/>
            <person name="Koike H."/>
            <person name="Hori T."/>
            <person name="Fukuoka T."/>
            <person name="Sato S."/>
            <person name="Habe H."/>
            <person name="Kitamoto D."/>
            <person name="Morita T."/>
        </authorList>
    </citation>
    <scope>NUCLEOTIDE SEQUENCE [LARGE SCALE GENOMIC DNA]</scope>
    <source>
        <strain evidence="2">JCM 10317</strain>
    </source>
</reference>
<organism evidence="1 2">
    <name type="scientific">Pseudozyma antarctica</name>
    <name type="common">Yeast</name>
    <name type="synonym">Candida antarctica</name>
    <dbReference type="NCBI Taxonomy" id="84753"/>
    <lineage>
        <taxon>Eukaryota</taxon>
        <taxon>Fungi</taxon>
        <taxon>Dikarya</taxon>
        <taxon>Basidiomycota</taxon>
        <taxon>Ustilaginomycotina</taxon>
        <taxon>Ustilaginomycetes</taxon>
        <taxon>Ustilaginales</taxon>
        <taxon>Ustilaginaceae</taxon>
        <taxon>Moesziomyces</taxon>
    </lineage>
</organism>
<name>A0A081CJF3_PSEA2</name>
<proteinExistence type="predicted"/>
<dbReference type="AlphaFoldDB" id="A0A081CJF3"/>
<evidence type="ECO:0000313" key="2">
    <source>
        <dbReference type="Proteomes" id="UP000053758"/>
    </source>
</evidence>
<dbReference type="Proteomes" id="UP000053758">
    <property type="component" value="Unassembled WGS sequence"/>
</dbReference>
<dbReference type="EMBL" id="DF830082">
    <property type="protein sequence ID" value="GAK66799.1"/>
    <property type="molecule type" value="Genomic_DNA"/>
</dbReference>
<evidence type="ECO:0000313" key="1">
    <source>
        <dbReference type="EMBL" id="GAK66799.1"/>
    </source>
</evidence>
<accession>A0A081CJF3</accession>
<sequence>MFPSSGQRSAVPADCSQTMDSGQRGNSNTQRGNGQQGGGQQTAGQATDSRAGDGQQGSGHQGSGHQGSGHQGSQQGNGQRAGGGNGPTPAGRAGAQKVGSVRWALFQSSTSRPPPSQFPANFDASVAPRPLPQPRKIWIRRRTGPVSLDLSVGPDGQGRQPDFGGTDASAAARVRTAA</sequence>
<dbReference type="RefSeq" id="XP_014654819.1">
    <property type="nucleotide sequence ID" value="XM_014799333.1"/>
</dbReference>
<dbReference type="HOGENOM" id="CLU_1510389_0_0_1"/>
<protein>
    <submittedName>
        <fullName evidence="1">Uncharacterized protein</fullName>
    </submittedName>
</protein>